<feature type="domain" description="RNB" evidence="2">
    <location>
        <begin position="396"/>
        <end position="818"/>
    </location>
</feature>
<evidence type="ECO:0000259" key="2">
    <source>
        <dbReference type="SMART" id="SM00955"/>
    </source>
</evidence>
<dbReference type="InterPro" id="IPR041505">
    <property type="entry name" value="Dis3_CSD2"/>
</dbReference>
<protein>
    <submittedName>
        <fullName evidence="3">Ribonuclease R, putative</fullName>
    </submittedName>
</protein>
<accession>A0A9W5WUE6</accession>
<name>A0A9W5WUE6_BABOV</name>
<evidence type="ECO:0000256" key="1">
    <source>
        <dbReference type="SAM" id="MobiDB-lite"/>
    </source>
</evidence>
<dbReference type="OrthoDB" id="372421at2759"/>
<dbReference type="InterPro" id="IPR001900">
    <property type="entry name" value="RNase_II/R"/>
</dbReference>
<dbReference type="PANTHER" id="PTHR23355:SF9">
    <property type="entry name" value="DIS3-LIKE EXONUCLEASE 2"/>
    <property type="match status" value="1"/>
</dbReference>
<proteinExistence type="predicted"/>
<dbReference type="InterPro" id="IPR012340">
    <property type="entry name" value="NA-bd_OB-fold"/>
</dbReference>
<keyword evidence="4" id="KW-1185">Reference proteome</keyword>
<dbReference type="Pfam" id="PF17849">
    <property type="entry name" value="OB_Dis3"/>
    <property type="match status" value="1"/>
</dbReference>
<feature type="region of interest" description="Disordered" evidence="1">
    <location>
        <begin position="53"/>
        <end position="87"/>
    </location>
</feature>
<gene>
    <name evidence="3" type="ORF">BaOVIS_011930</name>
</gene>
<dbReference type="InterPro" id="IPR050180">
    <property type="entry name" value="RNR_Ribonuclease"/>
</dbReference>
<dbReference type="Proteomes" id="UP001057455">
    <property type="component" value="Unassembled WGS sequence"/>
</dbReference>
<dbReference type="PANTHER" id="PTHR23355">
    <property type="entry name" value="RIBONUCLEASE"/>
    <property type="match status" value="1"/>
</dbReference>
<dbReference type="Gene3D" id="2.40.50.690">
    <property type="match status" value="1"/>
</dbReference>
<sequence>MLLGFVPARVSLSAYTRLVLDARHRIRYHDFLLSHRLQTNGSRYIATESKEACNKDNELSPRLPSDTAPRRQGTAKQPRGRKRISQSKETDIAYESYWDEDKVSDLEKTRPELIIRGTVVIPAFATNEAKVVINAKQNHVEVTDSTDVYNVKGGNSSGVYNEEIRPALESNNGTRSKVTRALESTTKDEGCNKRSKASLTDGVSESVQSKGNLEVRIFGFLSRNRAFHGDEVVAIRQRRLRNATTETYKSQKVTNESRVISVTRRSPALENFVGMVDADSCLDETKPTFKCQPQDTRWPAFNVDVNDLDPTIVSQLRQISQKSKVFCLLRFKDWKENEMEPSGIVTKVIGDVTNPSARMYALMIFHGLNPNGFSDDVINNLNQLLKQAEERKEENRIDRRDLTVFTIDPQDAKDLDDALSVEVKKDIHGNHIYTVGVHIADVSHYVTEGSLVDLDARKRATSVYLEHQVFPMLPQMLSENLCSLLPHSEKLCFSMFADLVEQASKGEIVGNNLYICNQSFQLTRIVSGRRLSYQTAKEIIYQKLGNNGDVKIAKLASMSIQQFQKEFVEANRITKPIGAISNTGNKMGDSELIKDDSSTQPVSLDKINDTQKSCTDTTDVSTPLMILYFISRKLRDYRLRQRGAVTVDTSGSCKCHIPKVGGSLSKIWIEEVPKESHELVEEMMLLANAQAAQLLAKSFDSYFLRIHENTSKAVKQLVASMMPQELKKIINPDVLQIPELLRKCAQYMEPTAFQSLSFAALQQFKEAVYSPINKDAPSTSCITGHWGLALPMYLHFTSPIRRYSDLYTHRMLKSVIGNTNGEQSLKVLDEICKQCNLQKRRAFDVQKEYKNFAFNQYLQWACQASNSSVIDVKNDSSFAKAFNRDGQDLWGMLYSDACIFSIVFNNERDEGVQKKTSIVFYIPLLNEQRSVSCETLNVVPIEAVVDGEKVHLSTARKHTNKSCIVDSYHKEVQNNSDKDKGENPQVESLTVLKGSDTITLCHYQKISVVLIPGSVMWSVRLVNDL</sequence>
<reference evidence="3" key="1">
    <citation type="submission" date="2019-12" db="EMBL/GenBank/DDBJ databases">
        <title>Genome sequence of Babesia ovis.</title>
        <authorList>
            <person name="Yamagishi J."/>
            <person name="Sevinc F."/>
            <person name="Xuan X."/>
        </authorList>
    </citation>
    <scope>NUCLEOTIDE SEQUENCE</scope>
    <source>
        <strain evidence="3">Selcuk</strain>
    </source>
</reference>
<comment type="caution">
    <text evidence="3">The sequence shown here is derived from an EMBL/GenBank/DDBJ whole genome shotgun (WGS) entry which is preliminary data.</text>
</comment>
<dbReference type="SMART" id="SM00955">
    <property type="entry name" value="RNB"/>
    <property type="match status" value="1"/>
</dbReference>
<evidence type="ECO:0000313" key="3">
    <source>
        <dbReference type="EMBL" id="GFE53789.1"/>
    </source>
</evidence>
<organism evidence="3 4">
    <name type="scientific">Babesia ovis</name>
    <dbReference type="NCBI Taxonomy" id="5869"/>
    <lineage>
        <taxon>Eukaryota</taxon>
        <taxon>Sar</taxon>
        <taxon>Alveolata</taxon>
        <taxon>Apicomplexa</taxon>
        <taxon>Aconoidasida</taxon>
        <taxon>Piroplasmida</taxon>
        <taxon>Babesiidae</taxon>
        <taxon>Babesia</taxon>
    </lineage>
</organism>
<dbReference type="SUPFAM" id="SSF50249">
    <property type="entry name" value="Nucleic acid-binding proteins"/>
    <property type="match status" value="1"/>
</dbReference>
<dbReference type="AlphaFoldDB" id="A0A9W5WUE6"/>
<dbReference type="GO" id="GO:0006402">
    <property type="term" value="P:mRNA catabolic process"/>
    <property type="evidence" value="ECO:0007669"/>
    <property type="project" value="TreeGrafter"/>
</dbReference>
<dbReference type="Pfam" id="PF00773">
    <property type="entry name" value="RNB"/>
    <property type="match status" value="1"/>
</dbReference>
<evidence type="ECO:0000313" key="4">
    <source>
        <dbReference type="Proteomes" id="UP001057455"/>
    </source>
</evidence>
<dbReference type="GO" id="GO:0000932">
    <property type="term" value="C:P-body"/>
    <property type="evidence" value="ECO:0007669"/>
    <property type="project" value="TreeGrafter"/>
</dbReference>
<dbReference type="EMBL" id="BLIY01000007">
    <property type="protein sequence ID" value="GFE53789.1"/>
    <property type="molecule type" value="Genomic_DNA"/>
</dbReference>
<dbReference type="GO" id="GO:0003723">
    <property type="term" value="F:RNA binding"/>
    <property type="evidence" value="ECO:0007669"/>
    <property type="project" value="InterPro"/>
</dbReference>
<dbReference type="GO" id="GO:0000175">
    <property type="term" value="F:3'-5'-RNA exonuclease activity"/>
    <property type="evidence" value="ECO:0007669"/>
    <property type="project" value="TreeGrafter"/>
</dbReference>